<keyword evidence="5" id="KW-1185">Reference proteome</keyword>
<accession>A0A5B6TAM0</accession>
<dbReference type="SUPFAM" id="SSF53041">
    <property type="entry name" value="Resolvase-like"/>
    <property type="match status" value="1"/>
</dbReference>
<evidence type="ECO:0000256" key="1">
    <source>
        <dbReference type="ARBA" id="ARBA00023125"/>
    </source>
</evidence>
<dbReference type="Pfam" id="PF00239">
    <property type="entry name" value="Resolvase"/>
    <property type="match status" value="1"/>
</dbReference>
<feature type="domain" description="Resolvase/invertase-type recombinase catalytic" evidence="3">
    <location>
        <begin position="5"/>
        <end position="144"/>
    </location>
</feature>
<dbReference type="GO" id="GO:0003677">
    <property type="term" value="F:DNA binding"/>
    <property type="evidence" value="ECO:0007669"/>
    <property type="project" value="UniProtKB-KW"/>
</dbReference>
<dbReference type="RefSeq" id="WP_149093211.1">
    <property type="nucleotide sequence ID" value="NZ_VKKY01000004.1"/>
</dbReference>
<dbReference type="InterPro" id="IPR006119">
    <property type="entry name" value="Resolv_N"/>
</dbReference>
<sequence>MEYQKYIAYYRVSTAKQGRSGLGLEAQRAAVISFTKNPDGIIQEFTEHESGKNDDRPLLEQAILAAKKQSATLIIAKLDRLSREVAFLFQLKKRVEKNNINWLCLDIPEMNTLNIGIWGTMAQHEREQISKRTKVALQALKARGRELGNLENLTETGRELGVEAIKKKAAANDNNRRAAELIRLYREQRLTWLAIALKLNQSGFKASRGGEFQATQVQRIFNRYCSESKNEITSTDYM</sequence>
<dbReference type="PANTHER" id="PTHR30461:SF2">
    <property type="entry name" value="SERINE RECOMBINASE PINE-RELATED"/>
    <property type="match status" value="1"/>
</dbReference>
<name>A0A5B6TAM0_9BACT</name>
<keyword evidence="1" id="KW-0238">DNA-binding</keyword>
<dbReference type="SMART" id="SM00857">
    <property type="entry name" value="Resolvase"/>
    <property type="match status" value="1"/>
</dbReference>
<dbReference type="PANTHER" id="PTHR30461">
    <property type="entry name" value="DNA-INVERTASE FROM LAMBDOID PROPHAGE"/>
    <property type="match status" value="1"/>
</dbReference>
<reference evidence="4 5" key="1">
    <citation type="submission" date="2019-07" db="EMBL/GenBank/DDBJ databases">
        <title>Rufibacter sp. nov., isolated from lake sediment.</title>
        <authorList>
            <person name="Qu J.-H."/>
        </authorList>
    </citation>
    <scope>NUCLEOTIDE SEQUENCE [LARGE SCALE GENOMIC DNA]</scope>
    <source>
        <strain evidence="4 5">NBS58-1</strain>
    </source>
</reference>
<dbReference type="EMBL" id="VKKY01000004">
    <property type="protein sequence ID" value="KAA3436001.1"/>
    <property type="molecule type" value="Genomic_DNA"/>
</dbReference>
<evidence type="ECO:0000256" key="2">
    <source>
        <dbReference type="ARBA" id="ARBA00023172"/>
    </source>
</evidence>
<dbReference type="InterPro" id="IPR036162">
    <property type="entry name" value="Resolvase-like_N_sf"/>
</dbReference>
<dbReference type="AlphaFoldDB" id="A0A5B6TAM0"/>
<comment type="caution">
    <text evidence="4">The sequence shown here is derived from an EMBL/GenBank/DDBJ whole genome shotgun (WGS) entry which is preliminary data.</text>
</comment>
<dbReference type="GO" id="GO:0000150">
    <property type="term" value="F:DNA strand exchange activity"/>
    <property type="evidence" value="ECO:0007669"/>
    <property type="project" value="InterPro"/>
</dbReference>
<evidence type="ECO:0000259" key="3">
    <source>
        <dbReference type="PROSITE" id="PS51736"/>
    </source>
</evidence>
<dbReference type="CDD" id="cd00338">
    <property type="entry name" value="Ser_Recombinase"/>
    <property type="match status" value="1"/>
</dbReference>
<protein>
    <submittedName>
        <fullName evidence="4">Recombinase family protein</fullName>
    </submittedName>
</protein>
<evidence type="ECO:0000313" key="4">
    <source>
        <dbReference type="EMBL" id="KAA3436001.1"/>
    </source>
</evidence>
<keyword evidence="2" id="KW-0233">DNA recombination</keyword>
<dbReference type="PROSITE" id="PS51736">
    <property type="entry name" value="RECOMBINASES_3"/>
    <property type="match status" value="1"/>
</dbReference>
<dbReference type="InterPro" id="IPR050639">
    <property type="entry name" value="SSR_resolvase"/>
</dbReference>
<organism evidence="4 5">
    <name type="scientific">Rufibacter hautae</name>
    <dbReference type="NCBI Taxonomy" id="2595005"/>
    <lineage>
        <taxon>Bacteria</taxon>
        <taxon>Pseudomonadati</taxon>
        <taxon>Bacteroidota</taxon>
        <taxon>Cytophagia</taxon>
        <taxon>Cytophagales</taxon>
        <taxon>Hymenobacteraceae</taxon>
        <taxon>Rufibacter</taxon>
    </lineage>
</organism>
<gene>
    <name evidence="4" type="ORF">FOA19_22900</name>
</gene>
<dbReference type="OrthoDB" id="2290206at2"/>
<proteinExistence type="predicted"/>
<dbReference type="Proteomes" id="UP000324133">
    <property type="component" value="Unassembled WGS sequence"/>
</dbReference>
<evidence type="ECO:0000313" key="5">
    <source>
        <dbReference type="Proteomes" id="UP000324133"/>
    </source>
</evidence>
<dbReference type="Gene3D" id="3.40.50.1390">
    <property type="entry name" value="Resolvase, N-terminal catalytic domain"/>
    <property type="match status" value="1"/>
</dbReference>